<dbReference type="EMBL" id="CP090033">
    <property type="protein sequence ID" value="UPK93328.1"/>
    <property type="molecule type" value="Genomic_DNA"/>
</dbReference>
<proteinExistence type="predicted"/>
<evidence type="ECO:0000313" key="2">
    <source>
        <dbReference type="Proteomes" id="UP000830768"/>
    </source>
</evidence>
<name>A0ACD3YWW3_FUSSC</name>
<reference evidence="1" key="1">
    <citation type="submission" date="2021-11" db="EMBL/GenBank/DDBJ databases">
        <title>Fusarium solani-melongenae Genome sequencing and assembly.</title>
        <authorList>
            <person name="Xie S."/>
            <person name="Huang L."/>
            <person name="Zhang X."/>
        </authorList>
    </citation>
    <scope>NUCLEOTIDE SEQUENCE</scope>
    <source>
        <strain evidence="1">CRI 24-3</strain>
    </source>
</reference>
<organism evidence="1 2">
    <name type="scientific">Fusarium solani subsp. cucurbitae</name>
    <name type="common">Neocosmosporum cucurbitae</name>
    <dbReference type="NCBI Taxonomy" id="2747967"/>
    <lineage>
        <taxon>Eukaryota</taxon>
        <taxon>Fungi</taxon>
        <taxon>Dikarya</taxon>
        <taxon>Ascomycota</taxon>
        <taxon>Pezizomycotina</taxon>
        <taxon>Sordariomycetes</taxon>
        <taxon>Hypocreomycetidae</taxon>
        <taxon>Hypocreales</taxon>
        <taxon>Nectriaceae</taxon>
        <taxon>Fusarium</taxon>
        <taxon>Fusarium solani species complex</taxon>
    </lineage>
</organism>
<gene>
    <name evidence="1" type="ORF">LCI18_004263</name>
</gene>
<evidence type="ECO:0000313" key="1">
    <source>
        <dbReference type="EMBL" id="UPK93328.1"/>
    </source>
</evidence>
<accession>A0ACD3YWW3</accession>
<sequence length="100" mass="11280">MYLDPKFQIYLVSRPVDKDGVLGIYPRSIGVPALETAKADSDRLLAPDNQQKVFVMRPDLIISRRTFYTAIAAASKLFYNDTLNRLKVKTMKPASSLLTM</sequence>
<keyword evidence="2" id="KW-1185">Reference proteome</keyword>
<protein>
    <submittedName>
        <fullName evidence="1">Uncharacterized protein</fullName>
    </submittedName>
</protein>
<dbReference type="Proteomes" id="UP000830768">
    <property type="component" value="Chromosome 4"/>
</dbReference>